<protein>
    <submittedName>
        <fullName evidence="3">DUF2637 domain-containing protein</fullName>
    </submittedName>
</protein>
<dbReference type="RefSeq" id="WP_151558514.1">
    <property type="nucleotide sequence ID" value="NZ_WBMT01000002.1"/>
</dbReference>
<comment type="caution">
    <text evidence="3">The sequence shown here is derived from an EMBL/GenBank/DDBJ whole genome shotgun (WGS) entry which is preliminary data.</text>
</comment>
<dbReference type="AlphaFoldDB" id="A0A6H9YWH8"/>
<evidence type="ECO:0000256" key="2">
    <source>
        <dbReference type="SAM" id="Phobius"/>
    </source>
</evidence>
<feature type="transmembrane region" description="Helical" evidence="2">
    <location>
        <begin position="100"/>
        <end position="121"/>
    </location>
</feature>
<dbReference type="InterPro" id="IPR021235">
    <property type="entry name" value="DUF2637"/>
</dbReference>
<feature type="compositionally biased region" description="Basic residues" evidence="1">
    <location>
        <begin position="418"/>
        <end position="430"/>
    </location>
</feature>
<dbReference type="EMBL" id="WBMT01000002">
    <property type="protein sequence ID" value="KAB2351607.1"/>
    <property type="molecule type" value="Genomic_DNA"/>
</dbReference>
<sequence length="486" mass="53238">MSWDIRSERIAARAAADKARAEAEAIRAKTAREARLADEELRSNRQDRRRTRARERRQELAKNVRRHGDLALPTLAVGAPALIAWRGQFEFAAEKMRLGLMAPLLPVAIEGSVLYSAFLTHRAVAEGLPAGRYRALTWTLAGVAAGMNFWHGHAAGSAQVGVALALTSLLSIVLLELTVALRKARTTKQQTGRDAAQIRRALIRRVRYPRLSIATAAIAAARDIPTDQAWHAAWVDRYGLGPEATRSERRIARAVMRRQARAARRSARKGGLTVVDGQVVPTQWFDDSSERPHERAGQLTVDAPVDGEAERSRPLAEEPQEVRETVARVLGQDLVRDVERYLSTRTEQPGGLAELPTDGPHEPSAAERWGSGVDGADERPAPAHDTDTGRIGESCDERPVSAHDDDGERSRKRPGERPRKRSPKGRRSRRGGQGEHAQRLAQVRKLLAEDPEMSGGQIAARTGIPESTARRLAAQVRAEQSGGGEA</sequence>
<evidence type="ECO:0000313" key="4">
    <source>
        <dbReference type="Proteomes" id="UP000468735"/>
    </source>
</evidence>
<dbReference type="Proteomes" id="UP000468735">
    <property type="component" value="Unassembled WGS sequence"/>
</dbReference>
<dbReference type="GO" id="GO:0006355">
    <property type="term" value="P:regulation of DNA-templated transcription"/>
    <property type="evidence" value="ECO:0007669"/>
    <property type="project" value="InterPro"/>
</dbReference>
<keyword evidence="2" id="KW-1133">Transmembrane helix</keyword>
<feature type="transmembrane region" description="Helical" evidence="2">
    <location>
        <begin position="162"/>
        <end position="181"/>
    </location>
</feature>
<evidence type="ECO:0000313" key="3">
    <source>
        <dbReference type="EMBL" id="KAB2351607.1"/>
    </source>
</evidence>
<feature type="compositionally biased region" description="Basic and acidic residues" evidence="1">
    <location>
        <begin position="376"/>
        <end position="417"/>
    </location>
</feature>
<dbReference type="Pfam" id="PF10935">
    <property type="entry name" value="DUF2637"/>
    <property type="match status" value="1"/>
</dbReference>
<feature type="region of interest" description="Disordered" evidence="1">
    <location>
        <begin position="345"/>
        <end position="467"/>
    </location>
</feature>
<keyword evidence="4" id="KW-1185">Reference proteome</keyword>
<keyword evidence="2" id="KW-0812">Transmembrane</keyword>
<dbReference type="OrthoDB" id="3694397at2"/>
<feature type="compositionally biased region" description="Basic and acidic residues" evidence="1">
    <location>
        <begin position="308"/>
        <end position="323"/>
    </location>
</feature>
<evidence type="ECO:0000256" key="1">
    <source>
        <dbReference type="SAM" id="MobiDB-lite"/>
    </source>
</evidence>
<organism evidence="3 4">
    <name type="scientific">Actinomadura rudentiformis</name>
    <dbReference type="NCBI Taxonomy" id="359158"/>
    <lineage>
        <taxon>Bacteria</taxon>
        <taxon>Bacillati</taxon>
        <taxon>Actinomycetota</taxon>
        <taxon>Actinomycetes</taxon>
        <taxon>Streptosporangiales</taxon>
        <taxon>Thermomonosporaceae</taxon>
        <taxon>Actinomadura</taxon>
    </lineage>
</organism>
<keyword evidence="2" id="KW-0472">Membrane</keyword>
<name>A0A6H9YWH8_9ACTN</name>
<accession>A0A6H9YWH8</accession>
<dbReference type="GO" id="GO:0003677">
    <property type="term" value="F:DNA binding"/>
    <property type="evidence" value="ECO:0007669"/>
    <property type="project" value="InterPro"/>
</dbReference>
<feature type="region of interest" description="Disordered" evidence="1">
    <location>
        <begin position="284"/>
        <end position="323"/>
    </location>
</feature>
<proteinExistence type="predicted"/>
<reference evidence="3 4" key="1">
    <citation type="submission" date="2019-09" db="EMBL/GenBank/DDBJ databases">
        <title>Actinomadura physcomitrii sp. nov., a novel actinomycete isolated from moss [Physcomitrium sphaericum (Ludw) Fuernr].</title>
        <authorList>
            <person name="Zhuang X."/>
            <person name="Liu C."/>
        </authorList>
    </citation>
    <scope>NUCLEOTIDE SEQUENCE [LARGE SCALE GENOMIC DNA]</scope>
    <source>
        <strain evidence="3 4">HMC1</strain>
    </source>
</reference>
<gene>
    <name evidence="3" type="ORF">F8566_05120</name>
</gene>
<feature type="transmembrane region" description="Helical" evidence="2">
    <location>
        <begin position="133"/>
        <end position="150"/>
    </location>
</feature>